<evidence type="ECO:0000256" key="3">
    <source>
        <dbReference type="ARBA" id="ARBA00022553"/>
    </source>
</evidence>
<keyword evidence="5" id="KW-0175">Coiled coil</keyword>
<keyword evidence="3 4" id="KW-0597">Phosphoprotein</keyword>
<reference evidence="8 9" key="1">
    <citation type="submission" date="2022-12" db="EMBL/GenBank/DDBJ databases">
        <title>Two new species, Stenotrophomonas aracearum and Stenotrophomonas oahuensis, isolated from Anthurium (Araceae family) in Hawaii.</title>
        <authorList>
            <person name="Chunag S.C."/>
            <person name="Dobhal S."/>
            <person name="Alvarez A."/>
            <person name="Arif M."/>
        </authorList>
    </citation>
    <scope>NUCLEOTIDE SEQUENCE [LARGE SCALE GENOMIC DNA]</scope>
    <source>
        <strain evidence="8 9">A5586</strain>
    </source>
</reference>
<feature type="domain" description="Histidine kinase" evidence="6">
    <location>
        <begin position="202"/>
        <end position="423"/>
    </location>
</feature>
<dbReference type="PROSITE" id="PS50109">
    <property type="entry name" value="HIS_KIN"/>
    <property type="match status" value="1"/>
</dbReference>
<dbReference type="RefSeq" id="WP_311191411.1">
    <property type="nucleotide sequence ID" value="NZ_CP115541.1"/>
</dbReference>
<evidence type="ECO:0000256" key="1">
    <source>
        <dbReference type="ARBA" id="ARBA00000085"/>
    </source>
</evidence>
<dbReference type="InterPro" id="IPR011006">
    <property type="entry name" value="CheY-like_superfamily"/>
</dbReference>
<dbReference type="SUPFAM" id="SSF55785">
    <property type="entry name" value="PYP-like sensor domain (PAS domain)"/>
    <property type="match status" value="1"/>
</dbReference>
<keyword evidence="8" id="KW-0067">ATP-binding</keyword>
<dbReference type="SMART" id="SM00388">
    <property type="entry name" value="HisKA"/>
    <property type="match status" value="1"/>
</dbReference>
<dbReference type="GO" id="GO:0005524">
    <property type="term" value="F:ATP binding"/>
    <property type="evidence" value="ECO:0007669"/>
    <property type="project" value="UniProtKB-KW"/>
</dbReference>
<dbReference type="PANTHER" id="PTHR43065">
    <property type="entry name" value="SENSOR HISTIDINE KINASE"/>
    <property type="match status" value="1"/>
</dbReference>
<dbReference type="InterPro" id="IPR004358">
    <property type="entry name" value="Sig_transdc_His_kin-like_C"/>
</dbReference>
<proteinExistence type="predicted"/>
<dbReference type="SMART" id="SM00448">
    <property type="entry name" value="REC"/>
    <property type="match status" value="1"/>
</dbReference>
<evidence type="ECO:0000256" key="2">
    <source>
        <dbReference type="ARBA" id="ARBA00012438"/>
    </source>
</evidence>
<dbReference type="InterPro" id="IPR036097">
    <property type="entry name" value="HisK_dim/P_sf"/>
</dbReference>
<organism evidence="8 9">
    <name type="scientific">Stenotrophomonas oahuensis</name>
    <dbReference type="NCBI Taxonomy" id="3003271"/>
    <lineage>
        <taxon>Bacteria</taxon>
        <taxon>Pseudomonadati</taxon>
        <taxon>Pseudomonadota</taxon>
        <taxon>Gammaproteobacteria</taxon>
        <taxon>Lysobacterales</taxon>
        <taxon>Lysobacteraceae</taxon>
        <taxon>Stenotrophomonas</taxon>
    </lineage>
</organism>
<evidence type="ECO:0000313" key="9">
    <source>
        <dbReference type="Proteomes" id="UP001302072"/>
    </source>
</evidence>
<accession>A0ABY9YMW5</accession>
<dbReference type="SUPFAM" id="SSF47384">
    <property type="entry name" value="Homodimeric domain of signal transducing histidine kinase"/>
    <property type="match status" value="1"/>
</dbReference>
<dbReference type="Gene3D" id="3.40.50.2300">
    <property type="match status" value="1"/>
</dbReference>
<evidence type="ECO:0000256" key="4">
    <source>
        <dbReference type="PROSITE-ProRule" id="PRU00169"/>
    </source>
</evidence>
<evidence type="ECO:0000313" key="8">
    <source>
        <dbReference type="EMBL" id="WNH52206.1"/>
    </source>
</evidence>
<dbReference type="SMART" id="SM00387">
    <property type="entry name" value="HATPase_c"/>
    <property type="match status" value="1"/>
</dbReference>
<dbReference type="Pfam" id="PF00072">
    <property type="entry name" value="Response_reg"/>
    <property type="match status" value="1"/>
</dbReference>
<protein>
    <recommendedName>
        <fullName evidence="2">histidine kinase</fullName>
        <ecNumber evidence="2">2.7.13.3</ecNumber>
    </recommendedName>
</protein>
<dbReference type="PRINTS" id="PR00344">
    <property type="entry name" value="BCTRLSENSOR"/>
</dbReference>
<dbReference type="EMBL" id="CP115541">
    <property type="protein sequence ID" value="WNH52206.1"/>
    <property type="molecule type" value="Genomic_DNA"/>
</dbReference>
<keyword evidence="9" id="KW-1185">Reference proteome</keyword>
<dbReference type="SUPFAM" id="SSF52172">
    <property type="entry name" value="CheY-like"/>
    <property type="match status" value="1"/>
</dbReference>
<feature type="domain" description="Response regulatory" evidence="7">
    <location>
        <begin position="444"/>
        <end position="557"/>
    </location>
</feature>
<evidence type="ECO:0000256" key="5">
    <source>
        <dbReference type="SAM" id="Coils"/>
    </source>
</evidence>
<dbReference type="Pfam" id="PF00512">
    <property type="entry name" value="HisKA"/>
    <property type="match status" value="1"/>
</dbReference>
<dbReference type="InterPro" id="IPR001789">
    <property type="entry name" value="Sig_transdc_resp-reg_receiver"/>
</dbReference>
<keyword evidence="8" id="KW-0547">Nucleotide-binding</keyword>
<comment type="catalytic activity">
    <reaction evidence="1">
        <text>ATP + protein L-histidine = ADP + protein N-phospho-L-histidine.</text>
        <dbReference type="EC" id="2.7.13.3"/>
    </reaction>
</comment>
<dbReference type="InterPro" id="IPR005467">
    <property type="entry name" value="His_kinase_dom"/>
</dbReference>
<dbReference type="Pfam" id="PF02518">
    <property type="entry name" value="HATPase_c"/>
    <property type="match status" value="1"/>
</dbReference>
<dbReference type="PANTHER" id="PTHR43065:SF49">
    <property type="entry name" value="HISTIDINE KINASE"/>
    <property type="match status" value="1"/>
</dbReference>
<feature type="coiled-coil region" evidence="5">
    <location>
        <begin position="166"/>
        <end position="193"/>
    </location>
</feature>
<dbReference type="InterPro" id="IPR036890">
    <property type="entry name" value="HATPase_C_sf"/>
</dbReference>
<feature type="modified residue" description="4-aspartylphosphate" evidence="4">
    <location>
        <position position="495"/>
    </location>
</feature>
<gene>
    <name evidence="8" type="ORF">PDM29_18010</name>
</gene>
<dbReference type="InterPro" id="IPR035965">
    <property type="entry name" value="PAS-like_dom_sf"/>
</dbReference>
<dbReference type="InterPro" id="IPR003661">
    <property type="entry name" value="HisK_dim/P_dom"/>
</dbReference>
<sequence>MPRTTLPVSNPDQLAYRLLMDSDWAEAGGLATAPAELRILLTTLFDSPEPLWLAWGAQDKHFFFNDAYLPLLGGKLHGAMGRGLQEVWSDVWTDVSAAIDDAFAGRHRSFRNLPLQMDRDGSMKETFWTFSYSPLRLLTGEVAGIFCVVSEQTEQIQQKNLHTRQVAAITEQARDAHLELVRAREQLRQAQKLETMGQLTGGVAHDFNNLLQVIGGSVDMLQHTLPPDAPQLRYVSAIGSAVDRAGKLTSHLLAFSRRQSLTPEVFDIRESVRALSDIVSTVLGARIRVDVLLPEAPLHVLLDRNQLDTSLINIAVNARDAIVGQGTVTISVSKVSTIPSVRQSAPLLGDYAAISVSDSGQGIAPEVLSRIFEPFFTTKGVGAGTGLGLSQVFGFVKQSEGEVDVRSTVGEGTTFTLYLPMTLAAASNAAVPSPHRLASGTGLTVLVVEDNVDVAAFATSALAELDFNVVLARNATEALAELERDAGRFQVVFSDVVMPGVNGLELARRIRATYPGLPVILTSGYSELLASDPNHGFTLLRKPYSLKQLASALAQATR</sequence>
<dbReference type="Gene3D" id="3.30.450.20">
    <property type="entry name" value="PAS domain"/>
    <property type="match status" value="1"/>
</dbReference>
<dbReference type="InterPro" id="IPR003594">
    <property type="entry name" value="HATPase_dom"/>
</dbReference>
<dbReference type="Gene3D" id="1.10.287.130">
    <property type="match status" value="1"/>
</dbReference>
<dbReference type="EC" id="2.7.13.3" evidence="2"/>
<name>A0ABY9YMW5_9GAMM</name>
<dbReference type="SUPFAM" id="SSF55874">
    <property type="entry name" value="ATPase domain of HSP90 chaperone/DNA topoisomerase II/histidine kinase"/>
    <property type="match status" value="1"/>
</dbReference>
<dbReference type="Gene3D" id="3.30.565.10">
    <property type="entry name" value="Histidine kinase-like ATPase, C-terminal domain"/>
    <property type="match status" value="1"/>
</dbReference>
<dbReference type="PROSITE" id="PS50110">
    <property type="entry name" value="RESPONSE_REGULATORY"/>
    <property type="match status" value="1"/>
</dbReference>
<evidence type="ECO:0000259" key="6">
    <source>
        <dbReference type="PROSITE" id="PS50109"/>
    </source>
</evidence>
<evidence type="ECO:0000259" key="7">
    <source>
        <dbReference type="PROSITE" id="PS50110"/>
    </source>
</evidence>
<dbReference type="Proteomes" id="UP001302072">
    <property type="component" value="Chromosome"/>
</dbReference>